<proteinExistence type="predicted"/>
<gene>
    <name evidence="1" type="ORF">M7I_2337</name>
</gene>
<keyword evidence="2" id="KW-1185">Reference proteome</keyword>
<comment type="caution">
    <text evidence="1">The sequence shown here is derived from an EMBL/GenBank/DDBJ whole genome shotgun (WGS) entry which is preliminary data.</text>
</comment>
<evidence type="ECO:0000313" key="1">
    <source>
        <dbReference type="EMBL" id="EHL01700.1"/>
    </source>
</evidence>
<organism evidence="1 2">
    <name type="scientific">Glarea lozoyensis (strain ATCC 74030 / MF5533)</name>
    <dbReference type="NCBI Taxonomy" id="1104152"/>
    <lineage>
        <taxon>Eukaryota</taxon>
        <taxon>Fungi</taxon>
        <taxon>Dikarya</taxon>
        <taxon>Ascomycota</taxon>
        <taxon>Pezizomycotina</taxon>
        <taxon>Leotiomycetes</taxon>
        <taxon>Helotiales</taxon>
        <taxon>Helotiaceae</taxon>
        <taxon>Glarea</taxon>
    </lineage>
</organism>
<protein>
    <submittedName>
        <fullName evidence="1">Uncharacterized protein</fullName>
    </submittedName>
</protein>
<evidence type="ECO:0000313" key="2">
    <source>
        <dbReference type="Proteomes" id="UP000005446"/>
    </source>
</evidence>
<dbReference type="EMBL" id="AGUE01000047">
    <property type="protein sequence ID" value="EHL01700.1"/>
    <property type="molecule type" value="Genomic_DNA"/>
</dbReference>
<dbReference type="HOGENOM" id="CLU_3191450_0_0_1"/>
<dbReference type="AlphaFoldDB" id="H0EIH9"/>
<sequence length="46" mass="5304">MDCEDATKSRRIDLAQVLLDDEIGSGVPTWYERYHSSMSDWKVISV</sequence>
<reference evidence="1 2" key="1">
    <citation type="journal article" date="2012" name="Eukaryot. Cell">
        <title>Genome sequence of the fungus Glarea lozoyensis: the first genome sequence of a species from the Helotiaceae family.</title>
        <authorList>
            <person name="Youssar L."/>
            <person name="Gruening B.A."/>
            <person name="Erxleben A."/>
            <person name="Guenther S."/>
            <person name="Huettel W."/>
        </authorList>
    </citation>
    <scope>NUCLEOTIDE SEQUENCE [LARGE SCALE GENOMIC DNA]</scope>
    <source>
        <strain evidence="2">ATCC 74030 / MF5533</strain>
    </source>
</reference>
<dbReference type="Proteomes" id="UP000005446">
    <property type="component" value="Unassembled WGS sequence"/>
</dbReference>
<accession>H0EIH9</accession>
<dbReference type="InParanoid" id="H0EIH9"/>
<name>H0EIH9_GLAL7</name>